<sequence length="298" mass="31574">MPEDAPAVLVTGATGDVGQTLTQLLRDAGVAFRVMCRRPQQVDEFAARGVEAVRGDLSDSGSLREAMAGCDQLFLLPPPTPALREQAEGAVDAAREAGVRHVVKVSASDADEHSSVPWAADHARSDAHLQDSGLAWTLLKPASFMTNLLPTAPLIRRGILPGTSGRGATSWIASRDVAEAAARVLRDPPTHGGAGRDGRSYLLTGTEPTSFPQVAGILGDELGRRVRYLHLPGPVMYLGLRAGGASHWQARGLVNQFARVVRGGLDGVRTTSPDLADLIGRPATDLATYVRDHREAFS</sequence>
<dbReference type="RefSeq" id="WP_090590532.1">
    <property type="nucleotide sequence ID" value="NZ_LT629688.1"/>
</dbReference>
<dbReference type="InterPro" id="IPR016040">
    <property type="entry name" value="NAD(P)-bd_dom"/>
</dbReference>
<organism evidence="2 3">
    <name type="scientific">Auraticoccus monumenti</name>
    <dbReference type="NCBI Taxonomy" id="675864"/>
    <lineage>
        <taxon>Bacteria</taxon>
        <taxon>Bacillati</taxon>
        <taxon>Actinomycetota</taxon>
        <taxon>Actinomycetes</taxon>
        <taxon>Propionibacteriales</taxon>
        <taxon>Propionibacteriaceae</taxon>
        <taxon>Auraticoccus</taxon>
    </lineage>
</organism>
<gene>
    <name evidence="2" type="ORF">SAMN04489747_0617</name>
</gene>
<dbReference type="EMBL" id="LT629688">
    <property type="protein sequence ID" value="SDD28398.1"/>
    <property type="molecule type" value="Genomic_DNA"/>
</dbReference>
<reference evidence="2 3" key="1">
    <citation type="submission" date="2016-10" db="EMBL/GenBank/DDBJ databases">
        <authorList>
            <person name="de Groot N.N."/>
        </authorList>
    </citation>
    <scope>NUCLEOTIDE SEQUENCE [LARGE SCALE GENOMIC DNA]</scope>
    <source>
        <strain evidence="2 3">MON 2.2</strain>
    </source>
</reference>
<evidence type="ECO:0000313" key="3">
    <source>
        <dbReference type="Proteomes" id="UP000198546"/>
    </source>
</evidence>
<evidence type="ECO:0000259" key="1">
    <source>
        <dbReference type="Pfam" id="PF13460"/>
    </source>
</evidence>
<dbReference type="OrthoDB" id="116343at2"/>
<keyword evidence="3" id="KW-1185">Reference proteome</keyword>
<name>A0A1G6TH27_9ACTN</name>
<protein>
    <submittedName>
        <fullName evidence="2">Uncharacterized conserved protein YbjT, contains NAD(P)-binding and DUF2867 domains</fullName>
    </submittedName>
</protein>
<dbReference type="Gene3D" id="3.40.50.720">
    <property type="entry name" value="NAD(P)-binding Rossmann-like Domain"/>
    <property type="match status" value="1"/>
</dbReference>
<dbReference type="InterPro" id="IPR036291">
    <property type="entry name" value="NAD(P)-bd_dom_sf"/>
</dbReference>
<dbReference type="AlphaFoldDB" id="A0A1G6TH27"/>
<dbReference type="Proteomes" id="UP000198546">
    <property type="component" value="Chromosome i"/>
</dbReference>
<evidence type="ECO:0000313" key="2">
    <source>
        <dbReference type="EMBL" id="SDD28398.1"/>
    </source>
</evidence>
<accession>A0A1G6TH27</accession>
<dbReference type="STRING" id="675864.SAMN04489747_0617"/>
<dbReference type="PANTHER" id="PTHR43162">
    <property type="match status" value="1"/>
</dbReference>
<feature type="domain" description="NAD(P)-binding" evidence="1">
    <location>
        <begin position="12"/>
        <end position="188"/>
    </location>
</feature>
<dbReference type="Pfam" id="PF13460">
    <property type="entry name" value="NAD_binding_10"/>
    <property type="match status" value="1"/>
</dbReference>
<dbReference type="Gene3D" id="3.90.25.10">
    <property type="entry name" value="UDP-galactose 4-epimerase, domain 1"/>
    <property type="match status" value="1"/>
</dbReference>
<proteinExistence type="predicted"/>
<dbReference type="CDD" id="cd05269">
    <property type="entry name" value="TMR_SDR_a"/>
    <property type="match status" value="1"/>
</dbReference>
<dbReference type="SUPFAM" id="SSF51735">
    <property type="entry name" value="NAD(P)-binding Rossmann-fold domains"/>
    <property type="match status" value="1"/>
</dbReference>
<dbReference type="InterPro" id="IPR051604">
    <property type="entry name" value="Ergot_Alk_Oxidoreductase"/>
</dbReference>
<dbReference type="PANTHER" id="PTHR43162:SF1">
    <property type="entry name" value="PRESTALK A DIFFERENTIATION PROTEIN A"/>
    <property type="match status" value="1"/>
</dbReference>